<evidence type="ECO:0000256" key="12">
    <source>
        <dbReference type="ARBA" id="ARBA00023239"/>
    </source>
</evidence>
<accession>A0A6N7QMN2</accession>
<comment type="catalytic activity">
    <reaction evidence="16 17 19">
        <text>(6S)-NADPHX + ADP = AMP + phosphate + NADPH + H(+)</text>
        <dbReference type="Rhea" id="RHEA:32235"/>
        <dbReference type="ChEBI" id="CHEBI:15378"/>
        <dbReference type="ChEBI" id="CHEBI:43474"/>
        <dbReference type="ChEBI" id="CHEBI:57783"/>
        <dbReference type="ChEBI" id="CHEBI:64076"/>
        <dbReference type="ChEBI" id="CHEBI:456215"/>
        <dbReference type="ChEBI" id="CHEBI:456216"/>
        <dbReference type="EC" id="4.2.1.136"/>
    </reaction>
</comment>
<evidence type="ECO:0000256" key="13">
    <source>
        <dbReference type="ARBA" id="ARBA00023268"/>
    </source>
</evidence>
<feature type="domain" description="YjeF C-terminal" evidence="20">
    <location>
        <begin position="225"/>
        <end position="494"/>
    </location>
</feature>
<evidence type="ECO:0000256" key="14">
    <source>
        <dbReference type="ARBA" id="ARBA00025153"/>
    </source>
</evidence>
<evidence type="ECO:0000256" key="17">
    <source>
        <dbReference type="HAMAP-Rule" id="MF_01965"/>
    </source>
</evidence>
<dbReference type="PROSITE" id="PS51383">
    <property type="entry name" value="YJEF_C_3"/>
    <property type="match status" value="1"/>
</dbReference>
<dbReference type="InterPro" id="IPR000631">
    <property type="entry name" value="CARKD"/>
</dbReference>
<comment type="similarity">
    <text evidence="18">Belongs to the NnrE/AIBP family.</text>
</comment>
<dbReference type="GO" id="GO:0110051">
    <property type="term" value="P:metabolite repair"/>
    <property type="evidence" value="ECO:0007669"/>
    <property type="project" value="TreeGrafter"/>
</dbReference>
<comment type="catalytic activity">
    <reaction evidence="1 18 19">
        <text>(6R)-NADHX = (6S)-NADHX</text>
        <dbReference type="Rhea" id="RHEA:32215"/>
        <dbReference type="ChEBI" id="CHEBI:64074"/>
        <dbReference type="ChEBI" id="CHEBI:64075"/>
        <dbReference type="EC" id="5.1.99.6"/>
    </reaction>
</comment>
<comment type="caution">
    <text evidence="18">Lacks conserved residue(s) required for the propagation of feature annotation.</text>
</comment>
<dbReference type="FunFam" id="3.40.1190.20:FF:000017">
    <property type="entry name" value="Multifunctional fusion protein"/>
    <property type="match status" value="1"/>
</dbReference>
<evidence type="ECO:0000256" key="8">
    <source>
        <dbReference type="ARBA" id="ARBA00022857"/>
    </source>
</evidence>
<evidence type="ECO:0000256" key="6">
    <source>
        <dbReference type="ARBA" id="ARBA00022741"/>
    </source>
</evidence>
<evidence type="ECO:0000256" key="5">
    <source>
        <dbReference type="ARBA" id="ARBA00022723"/>
    </source>
</evidence>
<feature type="binding site" evidence="18">
    <location>
        <position position="125"/>
    </location>
    <ligand>
        <name>K(+)</name>
        <dbReference type="ChEBI" id="CHEBI:29103"/>
    </ligand>
</feature>
<dbReference type="EC" id="4.2.1.136" evidence="19"/>
<comment type="similarity">
    <text evidence="17">Belongs to the NnrD/CARKD family.</text>
</comment>
<organism evidence="22 23">
    <name type="scientific">Spiribacter salilacus</name>
    <dbReference type="NCBI Taxonomy" id="2664894"/>
    <lineage>
        <taxon>Bacteria</taxon>
        <taxon>Pseudomonadati</taxon>
        <taxon>Pseudomonadota</taxon>
        <taxon>Gammaproteobacteria</taxon>
        <taxon>Chromatiales</taxon>
        <taxon>Ectothiorhodospiraceae</taxon>
        <taxon>Spiribacter</taxon>
    </lineage>
</organism>
<keyword evidence="7 17" id="KW-0067">ATP-binding</keyword>
<dbReference type="RefSeq" id="WP_153718854.1">
    <property type="nucleotide sequence ID" value="NZ_WJPP01000002.1"/>
</dbReference>
<dbReference type="PROSITE" id="PS51385">
    <property type="entry name" value="YJEF_N"/>
    <property type="match status" value="1"/>
</dbReference>
<comment type="function">
    <text evidence="18">Catalyzes the epimerization of the S- and R-forms of NAD(P)HX, a damaged form of NAD(P)H that is a result of enzymatic or heat-dependent hydration. This is a prerequisite for the S-specific NAD(P)H-hydrate dehydratase to allow the repair of both epimers of NAD(P)HX.</text>
</comment>
<name>A0A6N7QMN2_9GAMM</name>
<comment type="cofactor">
    <cofactor evidence="17">
        <name>Mg(2+)</name>
        <dbReference type="ChEBI" id="CHEBI:18420"/>
    </cofactor>
</comment>
<dbReference type="HAMAP" id="MF_01966">
    <property type="entry name" value="NADHX_epimerase"/>
    <property type="match status" value="1"/>
</dbReference>
<dbReference type="InterPro" id="IPR036652">
    <property type="entry name" value="YjeF_N_dom_sf"/>
</dbReference>
<dbReference type="PANTHER" id="PTHR12592:SF0">
    <property type="entry name" value="ATP-DEPENDENT (S)-NAD(P)H-HYDRATE DEHYDRATASE"/>
    <property type="match status" value="1"/>
</dbReference>
<keyword evidence="6 17" id="KW-0547">Nucleotide-binding</keyword>
<keyword evidence="5 18" id="KW-0479">Metal-binding</keyword>
<dbReference type="PANTHER" id="PTHR12592">
    <property type="entry name" value="ATP-DEPENDENT (S)-NAD(P)H-HYDRATE DEHYDRATASE FAMILY MEMBER"/>
    <property type="match status" value="1"/>
</dbReference>
<evidence type="ECO:0000256" key="7">
    <source>
        <dbReference type="ARBA" id="ARBA00022840"/>
    </source>
</evidence>
<evidence type="ECO:0000259" key="20">
    <source>
        <dbReference type="PROSITE" id="PS51383"/>
    </source>
</evidence>
<dbReference type="GO" id="GO:0046872">
    <property type="term" value="F:metal ion binding"/>
    <property type="evidence" value="ECO:0007669"/>
    <property type="project" value="UniProtKB-UniRule"/>
</dbReference>
<comment type="catalytic activity">
    <reaction evidence="15 17 19">
        <text>(6S)-NADHX + ADP = AMP + phosphate + NADH + H(+)</text>
        <dbReference type="Rhea" id="RHEA:32223"/>
        <dbReference type="ChEBI" id="CHEBI:15378"/>
        <dbReference type="ChEBI" id="CHEBI:43474"/>
        <dbReference type="ChEBI" id="CHEBI:57945"/>
        <dbReference type="ChEBI" id="CHEBI:64074"/>
        <dbReference type="ChEBI" id="CHEBI:456215"/>
        <dbReference type="ChEBI" id="CHEBI:456216"/>
        <dbReference type="EC" id="4.2.1.136"/>
    </reaction>
</comment>
<dbReference type="AlphaFoldDB" id="A0A6N7QMN2"/>
<evidence type="ECO:0000313" key="22">
    <source>
        <dbReference type="EMBL" id="MRH77785.1"/>
    </source>
</evidence>
<dbReference type="EMBL" id="WJPP01000002">
    <property type="protein sequence ID" value="MRH77785.1"/>
    <property type="molecule type" value="Genomic_DNA"/>
</dbReference>
<keyword evidence="23" id="KW-1185">Reference proteome</keyword>
<feature type="binding site" evidence="17">
    <location>
        <position position="436"/>
    </location>
    <ligand>
        <name>(6S)-NADPHX</name>
        <dbReference type="ChEBI" id="CHEBI:64076"/>
    </ligand>
</feature>
<evidence type="ECO:0000256" key="9">
    <source>
        <dbReference type="ARBA" id="ARBA00022958"/>
    </source>
</evidence>
<dbReference type="CDD" id="cd01171">
    <property type="entry name" value="YXKO-related"/>
    <property type="match status" value="1"/>
</dbReference>
<dbReference type="PROSITE" id="PS01049">
    <property type="entry name" value="YJEF_C_1"/>
    <property type="match status" value="1"/>
</dbReference>
<keyword evidence="9 18" id="KW-0630">Potassium</keyword>
<dbReference type="SUPFAM" id="SSF64153">
    <property type="entry name" value="YjeF N-terminal domain-like"/>
    <property type="match status" value="1"/>
</dbReference>
<feature type="binding site" evidence="18">
    <location>
        <position position="158"/>
    </location>
    <ligand>
        <name>(6S)-NADPHX</name>
        <dbReference type="ChEBI" id="CHEBI:64076"/>
    </ligand>
</feature>
<proteinExistence type="inferred from homology"/>
<dbReference type="NCBIfam" id="TIGR00197">
    <property type="entry name" value="yjeF_nterm"/>
    <property type="match status" value="1"/>
</dbReference>
<comment type="subunit">
    <text evidence="17">Homotetramer.</text>
</comment>
<dbReference type="InterPro" id="IPR004443">
    <property type="entry name" value="YjeF_N_dom"/>
</dbReference>
<feature type="binding site" evidence="18">
    <location>
        <position position="63"/>
    </location>
    <ligand>
        <name>K(+)</name>
        <dbReference type="ChEBI" id="CHEBI:29103"/>
    </ligand>
</feature>
<feature type="binding site" evidence="17">
    <location>
        <position position="370"/>
    </location>
    <ligand>
        <name>(6S)-NADPHX</name>
        <dbReference type="ChEBI" id="CHEBI:64076"/>
    </ligand>
</feature>
<dbReference type="Gene3D" id="3.40.50.10260">
    <property type="entry name" value="YjeF N-terminal domain"/>
    <property type="match status" value="1"/>
</dbReference>
<dbReference type="NCBIfam" id="TIGR00196">
    <property type="entry name" value="yjeF_cterm"/>
    <property type="match status" value="1"/>
</dbReference>
<dbReference type="Pfam" id="PF03853">
    <property type="entry name" value="YjeF_N"/>
    <property type="match status" value="1"/>
</dbReference>
<evidence type="ECO:0000313" key="23">
    <source>
        <dbReference type="Proteomes" id="UP000433788"/>
    </source>
</evidence>
<comment type="similarity">
    <text evidence="4 19">In the C-terminal section; belongs to the NnrD/CARKD family.</text>
</comment>
<dbReference type="SUPFAM" id="SSF53613">
    <property type="entry name" value="Ribokinase-like"/>
    <property type="match status" value="1"/>
</dbReference>
<dbReference type="Pfam" id="PF01256">
    <property type="entry name" value="Carb_kinase"/>
    <property type="match status" value="1"/>
</dbReference>
<sequence>MLQDCLPVYTPAQVQALDRRAIQEFGIPGHVLMARAGRAAWQSLRQQMPQCRHLLVLCGGGNNGGDGYVIARLAADAGLEVTLCALSPVDQLQGDAAAAAEDALAVIQPVAFSADALGQADVVIDALLGTGLDRPVTGHWADVIQAVNNAAKPVFAVDVPSGLSARTGQVLGCAIRAQWTMSFIGRKQGLYTAQAPDYVGRLLFDDLDVPAGVFDQASSTKGILQQAQLARLLPKRPPTAHKGHFGHVLVVGGDYGMGGAVRIAGEAAARTGAGLVSVATRSAHIAPVLAARPELMVHGIETEADMAVLFSRASVVALGPGLGQQPWGQALFDETFASTGAQATLVIDADGLNLLAAAPRRCDNAVLTPHPGEAARLLGCSVADIEQDRFAAADALVARYGGVVVLKGAGTVIGDGAQQCICASYNPGMASGGMGDALTGVIAGLLAQGLSAWEAANAGVLLHSQAANQAALAGERGLLATDVLAHLRQVVNPNHATG</sequence>
<dbReference type="Proteomes" id="UP000433788">
    <property type="component" value="Unassembled WGS sequence"/>
</dbReference>
<comment type="function">
    <text evidence="17">Catalyzes the dehydration of the S-form of NAD(P)HX at the expense of ADP, which is converted to AMP. Together with NAD(P)HX epimerase, which catalyzes the epimerization of the S- and R-forms, the enzyme allows the repair of both epimers of NAD(P)HX, a damaged form of NAD(P)H that is a result of enzymatic or heat-dependent hydration.</text>
</comment>
<comment type="caution">
    <text evidence="22">The sequence shown here is derived from an EMBL/GenBank/DDBJ whole genome shotgun (WGS) entry which is preliminary data.</text>
</comment>
<dbReference type="InterPro" id="IPR017953">
    <property type="entry name" value="Carbohydrate_kinase_pred_CS"/>
</dbReference>
<dbReference type="GO" id="GO:0052855">
    <property type="term" value="F:ADP-dependent NAD(P)H-hydrate dehydratase activity"/>
    <property type="evidence" value="ECO:0007669"/>
    <property type="project" value="UniProtKB-UniRule"/>
</dbReference>
<evidence type="ECO:0000256" key="19">
    <source>
        <dbReference type="PIRNR" id="PIRNR017184"/>
    </source>
</evidence>
<feature type="binding site" evidence="17">
    <location>
        <position position="321"/>
    </location>
    <ligand>
        <name>(6S)-NADPHX</name>
        <dbReference type="ChEBI" id="CHEBI:64076"/>
    </ligand>
</feature>
<keyword evidence="12 17" id="KW-0456">Lyase</keyword>
<dbReference type="HAMAP" id="MF_01965">
    <property type="entry name" value="NADHX_dehydratase"/>
    <property type="match status" value="1"/>
</dbReference>
<keyword evidence="11 18" id="KW-0413">Isomerase</keyword>
<feature type="binding site" evidence="17">
    <location>
        <position position="260"/>
    </location>
    <ligand>
        <name>(6S)-NADPHX</name>
        <dbReference type="ChEBI" id="CHEBI:64076"/>
    </ligand>
</feature>
<gene>
    <name evidence="18" type="primary">nnrE</name>
    <name evidence="17" type="synonym">nnrD</name>
    <name evidence="22" type="ORF">GH984_03620</name>
</gene>
<evidence type="ECO:0000256" key="3">
    <source>
        <dbReference type="ARBA" id="ARBA00006001"/>
    </source>
</evidence>
<evidence type="ECO:0000259" key="21">
    <source>
        <dbReference type="PROSITE" id="PS51385"/>
    </source>
</evidence>
<comment type="cofactor">
    <cofactor evidence="18 19">
        <name>K(+)</name>
        <dbReference type="ChEBI" id="CHEBI:29103"/>
    </cofactor>
    <text evidence="18 19">Binds 1 potassium ion per subunit.</text>
</comment>
<dbReference type="PIRSF" id="PIRSF017184">
    <property type="entry name" value="Nnr"/>
    <property type="match status" value="1"/>
</dbReference>
<feature type="binding site" evidence="18">
    <location>
        <begin position="129"/>
        <end position="135"/>
    </location>
    <ligand>
        <name>(6S)-NADPHX</name>
        <dbReference type="ChEBI" id="CHEBI:64076"/>
    </ligand>
</feature>
<dbReference type="EC" id="5.1.99.6" evidence="19"/>
<dbReference type="GO" id="GO:0052856">
    <property type="term" value="F:NAD(P)HX epimerase activity"/>
    <property type="evidence" value="ECO:0007669"/>
    <property type="project" value="UniProtKB-UniRule"/>
</dbReference>
<evidence type="ECO:0000256" key="4">
    <source>
        <dbReference type="ARBA" id="ARBA00009524"/>
    </source>
</evidence>
<feature type="binding site" evidence="18">
    <location>
        <position position="161"/>
    </location>
    <ligand>
        <name>K(+)</name>
        <dbReference type="ChEBI" id="CHEBI:29103"/>
    </ligand>
</feature>
<evidence type="ECO:0000256" key="15">
    <source>
        <dbReference type="ARBA" id="ARBA00048238"/>
    </source>
</evidence>
<feature type="domain" description="YjeF N-terminal" evidence="21">
    <location>
        <begin position="14"/>
        <end position="215"/>
    </location>
</feature>
<comment type="catalytic activity">
    <reaction evidence="2 18 19">
        <text>(6R)-NADPHX = (6S)-NADPHX</text>
        <dbReference type="Rhea" id="RHEA:32227"/>
        <dbReference type="ChEBI" id="CHEBI:64076"/>
        <dbReference type="ChEBI" id="CHEBI:64077"/>
        <dbReference type="EC" id="5.1.99.6"/>
    </reaction>
</comment>
<keyword evidence="13" id="KW-0511">Multifunctional enzyme</keyword>
<evidence type="ECO:0000256" key="18">
    <source>
        <dbReference type="HAMAP-Rule" id="MF_01966"/>
    </source>
</evidence>
<feature type="binding site" evidence="17">
    <location>
        <position position="435"/>
    </location>
    <ligand>
        <name>AMP</name>
        <dbReference type="ChEBI" id="CHEBI:456215"/>
    </ligand>
</feature>
<feature type="binding site" evidence="17">
    <location>
        <begin position="407"/>
        <end position="411"/>
    </location>
    <ligand>
        <name>AMP</name>
        <dbReference type="ChEBI" id="CHEBI:456215"/>
    </ligand>
</feature>
<dbReference type="InterPro" id="IPR029056">
    <property type="entry name" value="Ribokinase-like"/>
</dbReference>
<evidence type="ECO:0000256" key="10">
    <source>
        <dbReference type="ARBA" id="ARBA00023027"/>
    </source>
</evidence>
<keyword evidence="10 17" id="KW-0520">NAD</keyword>
<dbReference type="GO" id="GO:0005524">
    <property type="term" value="F:ATP binding"/>
    <property type="evidence" value="ECO:0007669"/>
    <property type="project" value="UniProtKB-UniRule"/>
</dbReference>
<reference evidence="22 23" key="1">
    <citation type="submission" date="2019-11" db="EMBL/GenBank/DDBJ databases">
        <authorList>
            <person name="Zhang X.Y."/>
        </authorList>
    </citation>
    <scope>NUCLEOTIDE SEQUENCE [LARGE SCALE GENOMIC DNA]</scope>
    <source>
        <strain evidence="22 23">C176</strain>
    </source>
</reference>
<feature type="binding site" evidence="18">
    <location>
        <begin position="62"/>
        <end position="66"/>
    </location>
    <ligand>
        <name>(6S)-NADPHX</name>
        <dbReference type="ChEBI" id="CHEBI:64076"/>
    </ligand>
</feature>
<evidence type="ECO:0000256" key="11">
    <source>
        <dbReference type="ARBA" id="ARBA00023235"/>
    </source>
</evidence>
<protein>
    <recommendedName>
        <fullName evidence="19">Bifunctional NAD(P)H-hydrate repair enzyme</fullName>
    </recommendedName>
    <alternativeName>
        <fullName evidence="19">Nicotinamide nucleotide repair protein</fullName>
    </alternativeName>
    <domain>
        <recommendedName>
            <fullName evidence="19">ADP-dependent (S)-NAD(P)H-hydrate dehydratase</fullName>
            <ecNumber evidence="19">4.2.1.136</ecNumber>
        </recommendedName>
        <alternativeName>
            <fullName evidence="19">ADP-dependent NAD(P)HX dehydratase</fullName>
        </alternativeName>
    </domain>
    <domain>
        <recommendedName>
            <fullName evidence="19">NAD(P)H-hydrate epimerase</fullName>
            <ecNumber evidence="19">5.1.99.6</ecNumber>
        </recommendedName>
    </domain>
</protein>
<evidence type="ECO:0000256" key="2">
    <source>
        <dbReference type="ARBA" id="ARBA00000909"/>
    </source>
</evidence>
<evidence type="ECO:0000256" key="1">
    <source>
        <dbReference type="ARBA" id="ARBA00000013"/>
    </source>
</evidence>
<comment type="function">
    <text evidence="14 19">Bifunctional enzyme that catalyzes the epimerization of the S- and R-forms of NAD(P)HX and the dehydration of the S-form of NAD(P)HX at the expense of ADP, which is converted to AMP. This allows the repair of both epimers of NAD(P)HX, a damaged form of NAD(P)H that is a result of enzymatic or heat-dependent hydration.</text>
</comment>
<comment type="similarity">
    <text evidence="3 19">In the N-terminal section; belongs to the NnrE/AIBP family.</text>
</comment>
<evidence type="ECO:0000256" key="16">
    <source>
        <dbReference type="ARBA" id="ARBA00049209"/>
    </source>
</evidence>
<dbReference type="InterPro" id="IPR030677">
    <property type="entry name" value="Nnr"/>
</dbReference>
<dbReference type="GO" id="GO:0046496">
    <property type="term" value="P:nicotinamide nucleotide metabolic process"/>
    <property type="evidence" value="ECO:0007669"/>
    <property type="project" value="UniProtKB-UniRule"/>
</dbReference>
<keyword evidence="8 17" id="KW-0521">NADP</keyword>
<dbReference type="Gene3D" id="3.40.1190.20">
    <property type="match status" value="1"/>
</dbReference>